<evidence type="ECO:0000256" key="4">
    <source>
        <dbReference type="PROSITE-ProRule" id="PRU00723"/>
    </source>
</evidence>
<keyword evidence="3 4" id="KW-0862">Zinc</keyword>
<dbReference type="SMART" id="SM00356">
    <property type="entry name" value="ZnF_C3H1"/>
    <property type="match status" value="1"/>
</dbReference>
<evidence type="ECO:0000259" key="7">
    <source>
        <dbReference type="PROSITE" id="PS50994"/>
    </source>
</evidence>
<name>A0A7J6P0A2_PEROL</name>
<dbReference type="PANTHER" id="PTHR37984">
    <property type="entry name" value="PROTEIN CBG26694"/>
    <property type="match status" value="1"/>
</dbReference>
<dbReference type="Gene3D" id="3.30.420.10">
    <property type="entry name" value="Ribonuclease H-like superfamily/Ribonuclease H"/>
    <property type="match status" value="1"/>
</dbReference>
<dbReference type="PROSITE" id="PS50994">
    <property type="entry name" value="INTEGRASE"/>
    <property type="match status" value="1"/>
</dbReference>
<dbReference type="InterPro" id="IPR001584">
    <property type="entry name" value="Integrase_cat-core"/>
</dbReference>
<accession>A0A7J6P0A2</accession>
<dbReference type="OrthoDB" id="336321at2759"/>
<dbReference type="SUPFAM" id="SSF90229">
    <property type="entry name" value="CCCH zinc finger"/>
    <property type="match status" value="1"/>
</dbReference>
<reference evidence="8 9" key="1">
    <citation type="submission" date="2020-04" db="EMBL/GenBank/DDBJ databases">
        <title>Perkinsus olseni comparative genomics.</title>
        <authorList>
            <person name="Bogema D.R."/>
        </authorList>
    </citation>
    <scope>NUCLEOTIDE SEQUENCE [LARGE SCALE GENOMIC DNA]</scope>
    <source>
        <strain evidence="8">00978-12</strain>
    </source>
</reference>
<protein>
    <submittedName>
        <fullName evidence="8">Uncharacterized protein</fullName>
    </submittedName>
</protein>
<feature type="region of interest" description="Disordered" evidence="5">
    <location>
        <begin position="329"/>
        <end position="358"/>
    </location>
</feature>
<evidence type="ECO:0000259" key="6">
    <source>
        <dbReference type="PROSITE" id="PS50103"/>
    </source>
</evidence>
<dbReference type="InterPro" id="IPR036397">
    <property type="entry name" value="RNaseH_sf"/>
</dbReference>
<dbReference type="Pfam" id="PF00642">
    <property type="entry name" value="zf-CCCH"/>
    <property type="match status" value="1"/>
</dbReference>
<dbReference type="Proteomes" id="UP000541610">
    <property type="component" value="Unassembled WGS sequence"/>
</dbReference>
<proteinExistence type="predicted"/>
<feature type="region of interest" description="Disordered" evidence="5">
    <location>
        <begin position="381"/>
        <end position="427"/>
    </location>
</feature>
<keyword evidence="2 4" id="KW-0863">Zinc-finger</keyword>
<dbReference type="InterPro" id="IPR036855">
    <property type="entry name" value="Znf_CCCH_sf"/>
</dbReference>
<comment type="caution">
    <text evidence="8">The sequence shown here is derived from an EMBL/GenBank/DDBJ whole genome shotgun (WGS) entry which is preliminary data.</text>
</comment>
<feature type="zinc finger region" description="C3H1-type" evidence="4">
    <location>
        <begin position="356"/>
        <end position="384"/>
    </location>
</feature>
<dbReference type="PROSITE" id="PS50103">
    <property type="entry name" value="ZF_C3H1"/>
    <property type="match status" value="1"/>
</dbReference>
<keyword evidence="1 4" id="KW-0479">Metal-binding</keyword>
<organism evidence="8 9">
    <name type="scientific">Perkinsus olseni</name>
    <name type="common">Perkinsus atlanticus</name>
    <dbReference type="NCBI Taxonomy" id="32597"/>
    <lineage>
        <taxon>Eukaryota</taxon>
        <taxon>Sar</taxon>
        <taxon>Alveolata</taxon>
        <taxon>Perkinsozoa</taxon>
        <taxon>Perkinsea</taxon>
        <taxon>Perkinsida</taxon>
        <taxon>Perkinsidae</taxon>
        <taxon>Perkinsus</taxon>
    </lineage>
</organism>
<feature type="compositionally biased region" description="Basic and acidic residues" evidence="5">
    <location>
        <begin position="381"/>
        <end position="396"/>
    </location>
</feature>
<evidence type="ECO:0000256" key="2">
    <source>
        <dbReference type="ARBA" id="ARBA00022771"/>
    </source>
</evidence>
<dbReference type="Gene3D" id="4.10.1000.10">
    <property type="entry name" value="Zinc finger, CCCH-type"/>
    <property type="match status" value="1"/>
</dbReference>
<dbReference type="EMBL" id="JABANP010000130">
    <property type="protein sequence ID" value="KAF4689247.1"/>
    <property type="molecule type" value="Genomic_DNA"/>
</dbReference>
<dbReference type="InterPro" id="IPR041588">
    <property type="entry name" value="Integrase_H2C2"/>
</dbReference>
<feature type="domain" description="Integrase catalytic" evidence="7">
    <location>
        <begin position="1200"/>
        <end position="1369"/>
    </location>
</feature>
<dbReference type="GO" id="GO:0015074">
    <property type="term" value="P:DNA integration"/>
    <property type="evidence" value="ECO:0007669"/>
    <property type="project" value="InterPro"/>
</dbReference>
<dbReference type="InterPro" id="IPR012337">
    <property type="entry name" value="RNaseH-like_sf"/>
</dbReference>
<evidence type="ECO:0000256" key="5">
    <source>
        <dbReference type="SAM" id="MobiDB-lite"/>
    </source>
</evidence>
<evidence type="ECO:0000313" key="8">
    <source>
        <dbReference type="EMBL" id="KAF4689247.1"/>
    </source>
</evidence>
<dbReference type="InterPro" id="IPR000571">
    <property type="entry name" value="Znf_CCCH"/>
</dbReference>
<feature type="compositionally biased region" description="Low complexity" evidence="5">
    <location>
        <begin position="399"/>
        <end position="420"/>
    </location>
</feature>
<dbReference type="GO" id="GO:0003676">
    <property type="term" value="F:nucleic acid binding"/>
    <property type="evidence" value="ECO:0007669"/>
    <property type="project" value="InterPro"/>
</dbReference>
<evidence type="ECO:0000256" key="3">
    <source>
        <dbReference type="ARBA" id="ARBA00022833"/>
    </source>
</evidence>
<gene>
    <name evidence="8" type="ORF">FOZ60_001943</name>
</gene>
<evidence type="ECO:0000313" key="9">
    <source>
        <dbReference type="Proteomes" id="UP000541610"/>
    </source>
</evidence>
<evidence type="ECO:0000256" key="1">
    <source>
        <dbReference type="ARBA" id="ARBA00022723"/>
    </source>
</evidence>
<dbReference type="InterPro" id="IPR050951">
    <property type="entry name" value="Retrovirus_Pol_polyprotein"/>
</dbReference>
<dbReference type="GO" id="GO:0008270">
    <property type="term" value="F:zinc ion binding"/>
    <property type="evidence" value="ECO:0007669"/>
    <property type="project" value="UniProtKB-KW"/>
</dbReference>
<dbReference type="SUPFAM" id="SSF53098">
    <property type="entry name" value="Ribonuclease H-like"/>
    <property type="match status" value="1"/>
</dbReference>
<dbReference type="Pfam" id="PF17921">
    <property type="entry name" value="Integrase_H2C2"/>
    <property type="match status" value="1"/>
</dbReference>
<feature type="domain" description="C3H1-type" evidence="6">
    <location>
        <begin position="356"/>
        <end position="384"/>
    </location>
</feature>
<dbReference type="PANTHER" id="PTHR37984:SF5">
    <property type="entry name" value="PROTEIN NYNRIN-LIKE"/>
    <property type="match status" value="1"/>
</dbReference>
<sequence length="1451" mass="160692">MSGSPTMGSQQIGSDTGTSWAKVIPGWFTSEDLDLDVELKRLFEAICPVTDGSEGISPDQAFTDALDLVLGSEEVRLRTVLLEILAFRVDATRKETSPARKALLSDWYSPFFRGHGSLQQRLDSEFSTSLKEDDVKNRPAINPVKHEYPVLDDYSVRFAGVKSEGDLPTGNVTGPTATDDVVILDDDIESILLTLNRSENLGKRPRAPPPNAPARKWKEEYDRLMKELEMLTAGLDGDTGSWKSEQELLALRQSRSESTASFLNRFETTVADLASHGVVLDNGRLVAALLSSLRQDVKEVAVDRMANAGGRLSYSQLATTLVMRERMITGPKDGSRGGSGKVNSVSESGGDASRRTPSKKICYSWRRSGKCRFGKSCKFAHIDPSEDRPKPRDPEQRPAVTTSQASPVSSSPVSVGVPQVNSEAVDPSKTVEITQRLLNIADNDPDTCADTCTKAKEKLAGPMVNIPLEKDKVLPALLDTGAYYNYISASLVEKLGLGTSSRGSIRILAESFKEAAARMLSSVSAADPVNAVDEYIDDGLSGLYQVEDGDDANSVLSQIADTPGFVVSGGVLNHPSREGQSVSIDTNGWLPVKGAEDYRWRMRRLLPTEEKDVPEQIYCAEVDLPLKPIDDKASSRPRRDYTGRLFSRLSPSELAAFQEELKRYLTKGWWWSSKVLAGVLDILNDLRLRWRPSGRLITLDCAQAFYRIHIKRPLSAEDRGLLETASFYVYLDDITIYAPRCATSAVDRFVHEMEKVFLSAGFELPLSKRHDSDKDPQFKHLGLDWSFRQGNLVLSCSKSTPSGLRLSDGSFNMRWSARLLLGIAGCGGTGVDPCRLHCDARLAGDLLRSIAGKASKHGMDNKVCFDDDVAKMGPTRYPDGVLLNIPACGGGAKASYHINRKELVVISSAILYLHGMFCGHRTISPPVSSITIYADSQTALRWLEKRIGAKSIEKVAVQRLVCCINELVSDIRACGITVTYSKVEGALNPADRLSRLIEHWGLTTALGLDDVEPESLLLQAVVDADDENVSDSPKFPLIHQEDYLSILVGNGNPRMRLRSLQRDSPTLRAYCEWLEAVMADDIERYSAKDRVLLRDATQNYRLLSDGILCRLHYPYGDPLREPLEVYVIPVDTEVDHKEAERIARAFHERYSHLCPRYTKQRITKVFSIKGLNKLVSRCCKVCPLCQRSATKRFVRGDDFARLDPATLRVLAVASVDVCGPFSPSPSSSNRYALICVDSYSRFALARGMPDQTSRSVTFTILGIMMEYGLIAKLRCDQGPAFRSAFFRREMRKVGTGIIYSSRFSPWANGLAEKSVGGIKKVARLVSRSCEGSTSWERFLGLAIRRLNSRPLTALGLPSLTPFDVMFGRRALEEEEMSLLSSRRPESGEEIVNQEAADEIDRDREAVREEVRRSLFDRDVSTRRRLPKFKPGDRVLIFRPSMKPGRAGGQGS</sequence>